<name>A0ABP7CYT1_9MICO</name>
<evidence type="ECO:0000313" key="3">
    <source>
        <dbReference type="Proteomes" id="UP001501468"/>
    </source>
</evidence>
<gene>
    <name evidence="2" type="ORF">GCM10022399_11850</name>
</gene>
<sequence>MARGPDSRHARQAARIKASGRPLTAAFDPSSSALRPGRRPRGAQRIRRVLASSLSARCPADGLAGSCRCPDAQGQRGKGEVSLVVITQTHTRNMPSVGLL</sequence>
<evidence type="ECO:0000256" key="1">
    <source>
        <dbReference type="SAM" id="MobiDB-lite"/>
    </source>
</evidence>
<reference evidence="3" key="1">
    <citation type="journal article" date="2019" name="Int. J. Syst. Evol. Microbiol.">
        <title>The Global Catalogue of Microorganisms (GCM) 10K type strain sequencing project: providing services to taxonomists for standard genome sequencing and annotation.</title>
        <authorList>
            <consortium name="The Broad Institute Genomics Platform"/>
            <consortium name="The Broad Institute Genome Sequencing Center for Infectious Disease"/>
            <person name="Wu L."/>
            <person name="Ma J."/>
        </authorList>
    </citation>
    <scope>NUCLEOTIDE SEQUENCE [LARGE SCALE GENOMIC DNA]</scope>
    <source>
        <strain evidence="3">JCM 17125</strain>
    </source>
</reference>
<feature type="region of interest" description="Disordered" evidence="1">
    <location>
        <begin position="1"/>
        <end position="43"/>
    </location>
</feature>
<comment type="caution">
    <text evidence="2">The sequence shown here is derived from an EMBL/GenBank/DDBJ whole genome shotgun (WGS) entry which is preliminary data.</text>
</comment>
<proteinExistence type="predicted"/>
<organism evidence="2 3">
    <name type="scientific">Terrabacter ginsenosidimutans</name>
    <dbReference type="NCBI Taxonomy" id="490575"/>
    <lineage>
        <taxon>Bacteria</taxon>
        <taxon>Bacillati</taxon>
        <taxon>Actinomycetota</taxon>
        <taxon>Actinomycetes</taxon>
        <taxon>Micrococcales</taxon>
        <taxon>Intrasporangiaceae</taxon>
        <taxon>Terrabacter</taxon>
    </lineage>
</organism>
<dbReference type="Proteomes" id="UP001501468">
    <property type="component" value="Unassembled WGS sequence"/>
</dbReference>
<accession>A0ABP7CYT1</accession>
<keyword evidence="3" id="KW-1185">Reference proteome</keyword>
<dbReference type="EMBL" id="BAABDC010000001">
    <property type="protein sequence ID" value="GAA3697011.1"/>
    <property type="molecule type" value="Genomic_DNA"/>
</dbReference>
<protein>
    <submittedName>
        <fullName evidence="2">Uncharacterized protein</fullName>
    </submittedName>
</protein>
<evidence type="ECO:0000313" key="2">
    <source>
        <dbReference type="EMBL" id="GAA3697011.1"/>
    </source>
</evidence>